<evidence type="ECO:0000313" key="2">
    <source>
        <dbReference type="EMBL" id="SEK95972.1"/>
    </source>
</evidence>
<keyword evidence="1" id="KW-0802">TPR repeat</keyword>
<dbReference type="SUPFAM" id="SSF48452">
    <property type="entry name" value="TPR-like"/>
    <property type="match status" value="1"/>
</dbReference>
<keyword evidence="3" id="KW-1185">Reference proteome</keyword>
<dbReference type="InterPro" id="IPR011990">
    <property type="entry name" value="TPR-like_helical_dom_sf"/>
</dbReference>
<dbReference type="PROSITE" id="PS50005">
    <property type="entry name" value="TPR"/>
    <property type="match status" value="1"/>
</dbReference>
<organism evidence="2 3">
    <name type="scientific">Maribacter orientalis</name>
    <dbReference type="NCBI Taxonomy" id="228957"/>
    <lineage>
        <taxon>Bacteria</taxon>
        <taxon>Pseudomonadati</taxon>
        <taxon>Bacteroidota</taxon>
        <taxon>Flavobacteriia</taxon>
        <taxon>Flavobacteriales</taxon>
        <taxon>Flavobacteriaceae</taxon>
        <taxon>Maribacter</taxon>
    </lineage>
</organism>
<dbReference type="InterPro" id="IPR019734">
    <property type="entry name" value="TPR_rpt"/>
</dbReference>
<reference evidence="3" key="1">
    <citation type="submission" date="2016-10" db="EMBL/GenBank/DDBJ databases">
        <authorList>
            <person name="Varghese N."/>
            <person name="Submissions S."/>
        </authorList>
    </citation>
    <scope>NUCLEOTIDE SEQUENCE [LARGE SCALE GENOMIC DNA]</scope>
    <source>
        <strain evidence="3">DSM 16471</strain>
    </source>
</reference>
<dbReference type="Pfam" id="PF14559">
    <property type="entry name" value="TPR_19"/>
    <property type="match status" value="1"/>
</dbReference>
<evidence type="ECO:0000313" key="3">
    <source>
        <dbReference type="Proteomes" id="UP000198990"/>
    </source>
</evidence>
<dbReference type="RefSeq" id="WP_091621405.1">
    <property type="nucleotide sequence ID" value="NZ_FNZN01000002.1"/>
</dbReference>
<name>A0A1H7LAI1_9FLAO</name>
<proteinExistence type="predicted"/>
<dbReference type="OrthoDB" id="1452766at2"/>
<protein>
    <submittedName>
        <fullName evidence="2">Tetratricopeptide repeat-containing protein</fullName>
    </submittedName>
</protein>
<dbReference type="SMART" id="SM00028">
    <property type="entry name" value="TPR"/>
    <property type="match status" value="2"/>
</dbReference>
<dbReference type="Proteomes" id="UP000198990">
    <property type="component" value="Unassembled WGS sequence"/>
</dbReference>
<accession>A0A1H7LAI1</accession>
<dbReference type="AlphaFoldDB" id="A0A1H7LAI1"/>
<feature type="repeat" description="TPR" evidence="1">
    <location>
        <begin position="372"/>
        <end position="405"/>
    </location>
</feature>
<gene>
    <name evidence="2" type="ORF">SAMN04488008_102522</name>
</gene>
<sequence length="493" mass="56837">MIILENCFLIHIAKRPFCCALFLFLFFLNSIGQENSVSDSIKNEILAKYNRFETIPVKPLLQAKFDSLLIELGIEKKISFATTKEPLFEYIWMVASNQNDYKLVTIPNKPPSFIFNKTDSNFNALNFLHAIGHHVNNDGVGNTIYIEEKELAANSFAGYFMNKMGYSKNTYTLYLKSDEKHIEPAIALNHIDQNLLNSAFKDGWETYAIEQSLYVDENSLEIYKANKKYVDSLILFAEKNFDTDYLVSANHYSKAYQYSNGKKISTLYNAYDQFLKAKELDKALLYANLLFKNGARFLDIKSYKQLFNDIAMIYEIKRDYENALKFLDIAHTLDIKNTNLLDRKSLIISRQSNPEALINTLIERIKIGSVSTDLYYKLAGAYKANKQPLEAIKYYKRILAMSPRHINARLELAKLYIEEGVDIVNILNSTDLSKNPSLDIKKSIKTKKTLWDNAKNVLKEGLKTNPKNPYLKQELKNLKTLKPTKPITLHYNL</sequence>
<dbReference type="STRING" id="228957.SAMN04488008_102522"/>
<evidence type="ECO:0000256" key="1">
    <source>
        <dbReference type="PROSITE-ProRule" id="PRU00339"/>
    </source>
</evidence>
<dbReference type="EMBL" id="FNZN01000002">
    <property type="protein sequence ID" value="SEK95972.1"/>
    <property type="molecule type" value="Genomic_DNA"/>
</dbReference>
<dbReference type="Gene3D" id="1.25.40.10">
    <property type="entry name" value="Tetratricopeptide repeat domain"/>
    <property type="match status" value="1"/>
</dbReference>